<dbReference type="Proteomes" id="UP001303473">
    <property type="component" value="Unassembled WGS sequence"/>
</dbReference>
<reference evidence="6" key="1">
    <citation type="journal article" date="2023" name="Mol. Phylogenet. Evol.">
        <title>Genome-scale phylogeny and comparative genomics of the fungal order Sordariales.</title>
        <authorList>
            <person name="Hensen N."/>
            <person name="Bonometti L."/>
            <person name="Westerberg I."/>
            <person name="Brannstrom I.O."/>
            <person name="Guillou S."/>
            <person name="Cros-Aarteil S."/>
            <person name="Calhoun S."/>
            <person name="Haridas S."/>
            <person name="Kuo A."/>
            <person name="Mondo S."/>
            <person name="Pangilinan J."/>
            <person name="Riley R."/>
            <person name="LaButti K."/>
            <person name="Andreopoulos B."/>
            <person name="Lipzen A."/>
            <person name="Chen C."/>
            <person name="Yan M."/>
            <person name="Daum C."/>
            <person name="Ng V."/>
            <person name="Clum A."/>
            <person name="Steindorff A."/>
            <person name="Ohm R.A."/>
            <person name="Martin F."/>
            <person name="Silar P."/>
            <person name="Natvig D.O."/>
            <person name="Lalanne C."/>
            <person name="Gautier V."/>
            <person name="Ament-Velasquez S.L."/>
            <person name="Kruys A."/>
            <person name="Hutchinson M.I."/>
            <person name="Powell A.J."/>
            <person name="Barry K."/>
            <person name="Miller A.N."/>
            <person name="Grigoriev I.V."/>
            <person name="Debuchy R."/>
            <person name="Gladieux P."/>
            <person name="Hiltunen Thoren M."/>
            <person name="Johannesson H."/>
        </authorList>
    </citation>
    <scope>NUCLEOTIDE SEQUENCE [LARGE SCALE GENOMIC DNA]</scope>
    <source>
        <strain evidence="6">CBS 340.73</strain>
    </source>
</reference>
<evidence type="ECO:0000313" key="6">
    <source>
        <dbReference type="Proteomes" id="UP001303473"/>
    </source>
</evidence>
<dbReference type="PANTHER" id="PTHR24189">
    <property type="entry name" value="MYOTROPHIN"/>
    <property type="match status" value="1"/>
</dbReference>
<evidence type="ECO:0000256" key="4">
    <source>
        <dbReference type="SAM" id="Coils"/>
    </source>
</evidence>
<sequence>MERSRILQRAIENRHAEMVAVVVPYADSVTLDAALPLAIRSGDVTMVQLLLQRGANTAQTRDGQDAFRQMCIVGGHADIVGLILQSEGRPAPGWVSMAMVDAARKGCLETVLRLSRSTADGDYNNAEALKTAVAQCRVDIALAILTGTKPPAPGGQGLIDSFAALFEHPAVGPNDKVDLTEALLCAGATGDAVSLALAQACVTEFYDMVDLLVSYGASVEFQDASVLRNAVAKGQSSLVQLLLNESSTLSPKYASECVEHIPKTISPEDRHAILSILLRKGATGTPLSDALIVAVQACDLQSVELLLTPHFPGSGRLAASHDLRKGPRGMVYDRHEIASVDHRNGLALSIAVMMGNMPMVNQLLAGKPSAETLEQAFPQIHELPPVQRYQVAELFLSTGLSGPCVSVALQAAIEEEPPQRDENFINLLLRYNADVNFNDGAGILSAVAHQDIALLEAMLKSKPTAQTMAAAMSKAMMIDDRPVRYRMVSMLINAGAGREGEEVSEALAQILSVKPTDVQLATLLLDQGRADANFNQGLPLVNAIHDPNPTVLDLVLQKGRPSPETLARGLDVLSEMATTPEKVAKFDAILRRSKQKELLSALLFKEAQTLLKSPLEKRNLAVVKLLLAAGADVNAHKAATLCCAVKSADTPISDLIFNARPNPVSLSAALPHSLNIVDAMDRLTFTQRLVDAGAPSSETNRALIYAIAAHPNDLPLIGLLAAHADSIDGEALMAAVKQEKMEIVDILLSKSPRKYSVAVLSSAFQEATKAKDRKRRAAVCKYLLQRGVSGTVVSEALLAAAADGDVALGGILMDHGASVEHQEGESIVAACAAGAPDVLEMLLTSKVEVKKQTLAKGFQAATQVGDLKKRAEVFRLLLEKGVSGEVVDAQLISAAKFGDEGEPLVRMLLEFGASVDYNAGEAVWNATRSAIMGSLKLLLGVDKVAGDRQKKPSKATLLRALKASRKLSRDPRYQVIEWLFGAGLPASEEIHIALNRAVKDEPDLRLIRLLLKHGASPLHNGCETLIDAAQLLLADILAALLESEIPQKDISWAFQQAFTPETASTWLSEQGFKVAKMLLEKGAEGESLSLALSTAIDFYGTDQDSMARQFAALLLQSKADASYQDGLVVQKAAQRADSELIQQVLQQKPNSHAVSMAFPYIFDPDLSEADTLHLMTLFTDYHDGEERLDALFTHPHSEPVMFRALSRFPRSVKILQTLFDAGYYHDQMTSIRVMDEVDEDEQVSLLFWALLQPQKKVSSAVIELLISRGAKVNFETRLSKTTPLMLAIQTRRPDLVKALILADAEVDVMDATGNTPLTMATRIGGDLGTSMMSSILAADPSKNDGSLHNAARELNVRALQVLIDFGHDIDFPSPLHGGRSALGEVCLNAAHAGPLSSAQEKQMEKVMGVLIDRGTDLTIQSDGGKSALLLALHSADPLPTTRALLKVGMWKHVNRPYNNYTDGTYTYSASQYVARVLAPSEVQSQLLDLLKANRAVDIYYANDGPQPEGAVNLPEELLRAERERRAYMERTQKETEEYALQLARQKEIAQIQNQIYLQRAEIEDTRARTQRQEEMDSIKARQTLEEQAFKAALRQRKAERDAAIAHERQLTEAGLSRARMVAEAELELEESKQRKMIEWESTLGVQRLTNAKDLSAVRLREREELERFDAASDARTVKRLTEHKKLVESQNSLASKLTNAGVGSRRQIGYITGELD</sequence>
<accession>A0AAN6RYX3</accession>
<dbReference type="Gene3D" id="1.25.40.20">
    <property type="entry name" value="Ankyrin repeat-containing domain"/>
    <property type="match status" value="6"/>
</dbReference>
<feature type="repeat" description="ANK" evidence="3">
    <location>
        <begin position="30"/>
        <end position="62"/>
    </location>
</feature>
<evidence type="ECO:0000256" key="1">
    <source>
        <dbReference type="ARBA" id="ARBA00022737"/>
    </source>
</evidence>
<evidence type="ECO:0000313" key="5">
    <source>
        <dbReference type="EMBL" id="KAK3934249.1"/>
    </source>
</evidence>
<dbReference type="SUPFAM" id="SSF48403">
    <property type="entry name" value="Ankyrin repeat"/>
    <property type="match status" value="4"/>
</dbReference>
<dbReference type="EMBL" id="MU854011">
    <property type="protein sequence ID" value="KAK3934249.1"/>
    <property type="molecule type" value="Genomic_DNA"/>
</dbReference>
<keyword evidence="4" id="KW-0175">Coiled coil</keyword>
<dbReference type="InterPro" id="IPR050745">
    <property type="entry name" value="Multifunctional_regulatory"/>
</dbReference>
<keyword evidence="1" id="KW-0677">Repeat</keyword>
<dbReference type="Pfam" id="PF12796">
    <property type="entry name" value="Ank_2"/>
    <property type="match status" value="1"/>
</dbReference>
<evidence type="ECO:0000256" key="2">
    <source>
        <dbReference type="ARBA" id="ARBA00023043"/>
    </source>
</evidence>
<keyword evidence="2 3" id="KW-0040">ANK repeat</keyword>
<feature type="repeat" description="ANK" evidence="3">
    <location>
        <begin position="606"/>
        <end position="638"/>
    </location>
</feature>
<feature type="coiled-coil region" evidence="4">
    <location>
        <begin position="1517"/>
        <end position="1548"/>
    </location>
</feature>
<comment type="caution">
    <text evidence="5">The sequence shown here is derived from an EMBL/GenBank/DDBJ whole genome shotgun (WGS) entry which is preliminary data.</text>
</comment>
<dbReference type="InterPro" id="IPR002110">
    <property type="entry name" value="Ankyrin_rpt"/>
</dbReference>
<dbReference type="PANTHER" id="PTHR24189:SF50">
    <property type="entry name" value="ANKYRIN REPEAT AND SOCS BOX PROTEIN 2"/>
    <property type="match status" value="1"/>
</dbReference>
<dbReference type="SMART" id="SM00248">
    <property type="entry name" value="ANK"/>
    <property type="match status" value="15"/>
</dbReference>
<gene>
    <name evidence="5" type="ORF">QBC46DRAFT_300148</name>
</gene>
<feature type="repeat" description="ANK" evidence="3">
    <location>
        <begin position="1279"/>
        <end position="1311"/>
    </location>
</feature>
<organism evidence="5 6">
    <name type="scientific">Diplogelasinospora grovesii</name>
    <dbReference type="NCBI Taxonomy" id="303347"/>
    <lineage>
        <taxon>Eukaryota</taxon>
        <taxon>Fungi</taxon>
        <taxon>Dikarya</taxon>
        <taxon>Ascomycota</taxon>
        <taxon>Pezizomycotina</taxon>
        <taxon>Sordariomycetes</taxon>
        <taxon>Sordariomycetidae</taxon>
        <taxon>Sordariales</taxon>
        <taxon>Diplogelasinosporaceae</taxon>
        <taxon>Diplogelasinospora</taxon>
    </lineage>
</organism>
<protein>
    <submittedName>
        <fullName evidence="5">Serine/threonine-protein phosphatase</fullName>
    </submittedName>
</protein>
<evidence type="ECO:0000256" key="3">
    <source>
        <dbReference type="PROSITE-ProRule" id="PRU00023"/>
    </source>
</evidence>
<dbReference type="InterPro" id="IPR036770">
    <property type="entry name" value="Ankyrin_rpt-contain_sf"/>
</dbReference>
<keyword evidence="6" id="KW-1185">Reference proteome</keyword>
<dbReference type="PROSITE" id="PS50088">
    <property type="entry name" value="ANK_REPEAT"/>
    <property type="match status" value="3"/>
</dbReference>
<proteinExistence type="predicted"/>
<name>A0AAN6RYX3_9PEZI</name>